<feature type="compositionally biased region" description="Basic and acidic residues" evidence="1">
    <location>
        <begin position="286"/>
        <end position="301"/>
    </location>
</feature>
<keyword evidence="3" id="KW-1185">Reference proteome</keyword>
<evidence type="ECO:0000313" key="3">
    <source>
        <dbReference type="Proteomes" id="UP000299102"/>
    </source>
</evidence>
<gene>
    <name evidence="2" type="ORF">EVAR_85371_1</name>
</gene>
<dbReference type="OrthoDB" id="10258692at2759"/>
<evidence type="ECO:0000313" key="2">
    <source>
        <dbReference type="EMBL" id="GBP54068.1"/>
    </source>
</evidence>
<protein>
    <submittedName>
        <fullName evidence="2">Uncharacterized protein</fullName>
    </submittedName>
</protein>
<organism evidence="2 3">
    <name type="scientific">Eumeta variegata</name>
    <name type="common">Bagworm moth</name>
    <name type="synonym">Eumeta japonica</name>
    <dbReference type="NCBI Taxonomy" id="151549"/>
    <lineage>
        <taxon>Eukaryota</taxon>
        <taxon>Metazoa</taxon>
        <taxon>Ecdysozoa</taxon>
        <taxon>Arthropoda</taxon>
        <taxon>Hexapoda</taxon>
        <taxon>Insecta</taxon>
        <taxon>Pterygota</taxon>
        <taxon>Neoptera</taxon>
        <taxon>Endopterygota</taxon>
        <taxon>Lepidoptera</taxon>
        <taxon>Glossata</taxon>
        <taxon>Ditrysia</taxon>
        <taxon>Tineoidea</taxon>
        <taxon>Psychidae</taxon>
        <taxon>Oiketicinae</taxon>
        <taxon>Eumeta</taxon>
    </lineage>
</organism>
<reference evidence="2 3" key="1">
    <citation type="journal article" date="2019" name="Commun. Biol.">
        <title>The bagworm genome reveals a unique fibroin gene that provides high tensile strength.</title>
        <authorList>
            <person name="Kono N."/>
            <person name="Nakamura H."/>
            <person name="Ohtoshi R."/>
            <person name="Tomita M."/>
            <person name="Numata K."/>
            <person name="Arakawa K."/>
        </authorList>
    </citation>
    <scope>NUCLEOTIDE SEQUENCE [LARGE SCALE GENOMIC DNA]</scope>
</reference>
<feature type="region of interest" description="Disordered" evidence="1">
    <location>
        <begin position="279"/>
        <end position="301"/>
    </location>
</feature>
<accession>A0A4C1WRQ6</accession>
<dbReference type="Gene3D" id="1.10.10.10">
    <property type="entry name" value="Winged helix-like DNA-binding domain superfamily/Winged helix DNA-binding domain"/>
    <property type="match status" value="1"/>
</dbReference>
<feature type="region of interest" description="Disordered" evidence="1">
    <location>
        <begin position="214"/>
        <end position="233"/>
    </location>
</feature>
<name>A0A4C1WRQ6_EUMVA</name>
<comment type="caution">
    <text evidence="2">The sequence shown here is derived from an EMBL/GenBank/DDBJ whole genome shotgun (WGS) entry which is preliminary data.</text>
</comment>
<dbReference type="InterPro" id="IPR036388">
    <property type="entry name" value="WH-like_DNA-bd_sf"/>
</dbReference>
<dbReference type="AlphaFoldDB" id="A0A4C1WRQ6"/>
<feature type="region of interest" description="Disordered" evidence="1">
    <location>
        <begin position="142"/>
        <end position="171"/>
    </location>
</feature>
<dbReference type="Proteomes" id="UP000299102">
    <property type="component" value="Unassembled WGS sequence"/>
</dbReference>
<evidence type="ECO:0000256" key="1">
    <source>
        <dbReference type="SAM" id="MobiDB-lite"/>
    </source>
</evidence>
<proteinExistence type="predicted"/>
<sequence>MEEAAAVSSFLRGRNVESDCGVPHEAAPRSFRVDNGFLRVPAAAIESINAPHVLISVTNRRQTRTPRSGSRCHLELEKDSSQTQKEFPLTLEVTQQAVLHRLKLLGMIHKQGLFASNLVPNVKNMSTQLSRPMIGHAQRAREVAPHKRTPRAHAAGARITASARPAQPPSEVDFSFTGEKLPVVVPTLARCPLGINVMSVKFLLCRGGHGLSKWNQNRKRDGEQNRMSRSGGIDIDNGTKVEIECGTKIRIKSMTGTGMRCSIEIRIVWYRDRKWNQNRNLRRPKPSSESKSEPRSERRSG</sequence>
<dbReference type="EMBL" id="BGZK01000638">
    <property type="protein sequence ID" value="GBP54068.1"/>
    <property type="molecule type" value="Genomic_DNA"/>
</dbReference>